<evidence type="ECO:0000313" key="14">
    <source>
        <dbReference type="EMBL" id="KAK3096265.1"/>
    </source>
</evidence>
<evidence type="ECO:0000313" key="15">
    <source>
        <dbReference type="Proteomes" id="UP001186944"/>
    </source>
</evidence>
<evidence type="ECO:0000256" key="11">
    <source>
        <dbReference type="SAM" id="SignalP"/>
    </source>
</evidence>
<evidence type="ECO:0008006" key="16">
    <source>
        <dbReference type="Google" id="ProtNLM"/>
    </source>
</evidence>
<dbReference type="InterPro" id="IPR055355">
    <property type="entry name" value="ZP-C"/>
</dbReference>
<dbReference type="FunFam" id="3.10.250.10:FF:000016">
    <property type="entry name" value="Scavenger receptor cysteine-rich protein type 12"/>
    <property type="match status" value="2"/>
</dbReference>
<evidence type="ECO:0000256" key="5">
    <source>
        <dbReference type="ARBA" id="ARBA00022989"/>
    </source>
</evidence>
<dbReference type="PANTHER" id="PTHR19331:SF465">
    <property type="entry name" value="EGG PEPTIDE SPERACT RECEPTOR"/>
    <property type="match status" value="1"/>
</dbReference>
<feature type="domain" description="SRCR" evidence="12">
    <location>
        <begin position="137"/>
        <end position="180"/>
    </location>
</feature>
<evidence type="ECO:0000259" key="13">
    <source>
        <dbReference type="PROSITE" id="PS51034"/>
    </source>
</evidence>
<feature type="domain" description="SRCR" evidence="12">
    <location>
        <begin position="221"/>
        <end position="324"/>
    </location>
</feature>
<keyword evidence="4" id="KW-0677">Repeat</keyword>
<dbReference type="FunFam" id="3.10.250.10:FF:000001">
    <property type="entry name" value="Lysyl oxidase 4 isoform X1"/>
    <property type="match status" value="1"/>
</dbReference>
<dbReference type="SMART" id="SM00241">
    <property type="entry name" value="ZP"/>
    <property type="match status" value="1"/>
</dbReference>
<dbReference type="Pfam" id="PF00530">
    <property type="entry name" value="SRCR"/>
    <property type="match status" value="6"/>
</dbReference>
<dbReference type="Gene3D" id="3.10.250.10">
    <property type="entry name" value="SRCR-like domain"/>
    <property type="match status" value="7"/>
</dbReference>
<keyword evidence="9" id="KW-0325">Glycoprotein</keyword>
<feature type="disulfide bond" evidence="10">
    <location>
        <begin position="392"/>
        <end position="402"/>
    </location>
</feature>
<evidence type="ECO:0000259" key="12">
    <source>
        <dbReference type="PROSITE" id="PS50287"/>
    </source>
</evidence>
<evidence type="ECO:0000256" key="2">
    <source>
        <dbReference type="ARBA" id="ARBA00022692"/>
    </source>
</evidence>
<feature type="domain" description="SRCR" evidence="12">
    <location>
        <begin position="649"/>
        <end position="745"/>
    </location>
</feature>
<feature type="disulfide bond" evidence="10">
    <location>
        <begin position="501"/>
        <end position="511"/>
    </location>
</feature>
<dbReference type="FunFam" id="3.10.250.10:FF:000007">
    <property type="entry name" value="Soluble scavenger receptor cysteine-rich domain-containing protein SSC5D"/>
    <property type="match status" value="2"/>
</dbReference>
<evidence type="ECO:0000256" key="8">
    <source>
        <dbReference type="ARBA" id="ARBA00023170"/>
    </source>
</evidence>
<feature type="domain" description="SRCR" evidence="12">
    <location>
        <begin position="16"/>
        <end position="133"/>
    </location>
</feature>
<accession>A0AA88Y1Q0</accession>
<gene>
    <name evidence="14" type="ORF">FSP39_025096</name>
</gene>
<dbReference type="PANTHER" id="PTHR19331">
    <property type="entry name" value="SCAVENGER RECEPTOR DOMAIN-CONTAINING"/>
    <property type="match status" value="1"/>
</dbReference>
<evidence type="ECO:0000256" key="7">
    <source>
        <dbReference type="ARBA" id="ARBA00023157"/>
    </source>
</evidence>
<evidence type="ECO:0000256" key="3">
    <source>
        <dbReference type="ARBA" id="ARBA00022729"/>
    </source>
</evidence>
<comment type="subcellular location">
    <subcellularLocation>
        <location evidence="1">Membrane</location>
        <topology evidence="1">Single-pass membrane protein</topology>
    </subcellularLocation>
</comment>
<dbReference type="Pfam" id="PF00100">
    <property type="entry name" value="Zona_pellucida"/>
    <property type="match status" value="1"/>
</dbReference>
<organism evidence="14 15">
    <name type="scientific">Pinctada imbricata</name>
    <name type="common">Atlantic pearl-oyster</name>
    <name type="synonym">Pinctada martensii</name>
    <dbReference type="NCBI Taxonomy" id="66713"/>
    <lineage>
        <taxon>Eukaryota</taxon>
        <taxon>Metazoa</taxon>
        <taxon>Spiralia</taxon>
        <taxon>Lophotrochozoa</taxon>
        <taxon>Mollusca</taxon>
        <taxon>Bivalvia</taxon>
        <taxon>Autobranchia</taxon>
        <taxon>Pteriomorphia</taxon>
        <taxon>Pterioida</taxon>
        <taxon>Pterioidea</taxon>
        <taxon>Pteriidae</taxon>
        <taxon>Pinctada</taxon>
    </lineage>
</organism>
<evidence type="ECO:0000256" key="1">
    <source>
        <dbReference type="ARBA" id="ARBA00004167"/>
    </source>
</evidence>
<evidence type="ECO:0000256" key="6">
    <source>
        <dbReference type="ARBA" id="ARBA00023136"/>
    </source>
</evidence>
<keyword evidence="8" id="KW-0675">Receptor</keyword>
<dbReference type="Gene3D" id="2.60.40.3210">
    <property type="entry name" value="Zona pellucida, ZP-N domain"/>
    <property type="match status" value="1"/>
</dbReference>
<sequence>MLTNSEMILLLTATPVRLTGGSNSYEGTVGVYHGGWGTICDDSFDAREAHVICKMLGFEYIVKKKNRILSYIFNSNDRFAQAFTNAKFGQGSGSILMDDVNCLGTETDIALCNFPSWGKNNCQHSEDAGVRCQKVEVRLVDSNSPRKGRLEARLYGGVWRGVCDDSITDADINTICDIVGGTARISFIDIEKSIYRVLLLLNSGTRGTLGQFGATSKYTEMRLVGGTLPSEGRVEVKHNGVWGSVCARNISSGDADAICRNIGFSTGNKKIQPVGTYGAGTGPVWINDVQCRGSESDLIECSNITWSTGSTGCGHDQDLALSCGATPVRLVNGSGDWEGRLEVNHNGQWGSVCQNGFDENAALLVLKCLQRFFFISTSEQEDELSFWDGLNCTGQEDDIGSCRAKPWGTHNCRDGMEVGLRCKTKDVQLRGGSHPLEGRVEIRIDGSWSTICDDGWDDLDATTVCKMLVPYPIDRYVEGKALHGAFYGQGGGKVAYSQVKCNSTVTNLFHCKHDDTGGINCDHSRDAGVSCNANNSVTLTGGSHTVNTGTVSVLQGGVVSSFCGTSWDDDDARTVCRSLGFWSTSPAVYVDAWFGQGNGSSNNILPKCTGSEVNIAFCQHGNEWGHETCSHSKDAGIGCTPTPLGRDLVRITDGDAPGRGRVEVRYNNRWGSFCYDQWNNSNADVVCKMMQYRKSNVTSFSMTPEPSPIIIGQLTCFGNESDIGMCKAYMSKENCTTNAAAIDCTDGVRARLLDSVSPMRGRIQIYRHGAWGEIREGPFGRQLGDFSESGEIPVLAGKEFWVRFKTGELGTDRGFQLNWSPLTLEDTVSVSCGQTTWDAIVNMTLLRELHPDSKVSQIKMTKQLCVGQVVDDTVVFGQSYAECETKKTTNNDTVVYTNQLIYPESTSSFPLIVHRYRWRVDLQCDLSRTVQVTNHYKPTEATPTRQTVPHHHVGGTGNYGINIQFFKDPAFYQEISGNPITASIGNDVFVKVTMNSNDPGIKMRLHTCVTMPTPGADSTNTYTIVRDGCSVDPDTSIISQGIHETRFKFNAFEFPSNHNDVYLSCKATFCTTGDLTSRCSQTCHNKRTKVMSHLTPVDRNNKGFVNLYIYDA</sequence>
<keyword evidence="3 11" id="KW-0732">Signal</keyword>
<comment type="caution">
    <text evidence="10">Lacks conserved residue(s) required for the propagation of feature annotation.</text>
</comment>
<dbReference type="InterPro" id="IPR001190">
    <property type="entry name" value="SRCR"/>
</dbReference>
<feature type="chain" id="PRO_5041700482" description="Deleted in malignant brain tumors 1 protein" evidence="11">
    <location>
        <begin position="22"/>
        <end position="1112"/>
    </location>
</feature>
<feature type="disulfide bond" evidence="10">
    <location>
        <begin position="102"/>
        <end position="112"/>
    </location>
</feature>
<evidence type="ECO:0000256" key="4">
    <source>
        <dbReference type="ARBA" id="ARBA00022737"/>
    </source>
</evidence>
<evidence type="ECO:0000256" key="9">
    <source>
        <dbReference type="ARBA" id="ARBA00023180"/>
    </source>
</evidence>
<dbReference type="InterPro" id="IPR036772">
    <property type="entry name" value="SRCR-like_dom_sf"/>
</dbReference>
<proteinExistence type="predicted"/>
<keyword evidence="15" id="KW-1185">Reference proteome</keyword>
<keyword evidence="2" id="KW-0812">Transmembrane</keyword>
<feature type="domain" description="ZP" evidence="13">
    <location>
        <begin position="831"/>
        <end position="1086"/>
    </location>
</feature>
<keyword evidence="5" id="KW-1133">Transmembrane helix</keyword>
<reference evidence="14" key="1">
    <citation type="submission" date="2019-08" db="EMBL/GenBank/DDBJ databases">
        <title>The improved chromosome-level genome for the pearl oyster Pinctada fucata martensii using PacBio sequencing and Hi-C.</title>
        <authorList>
            <person name="Zheng Z."/>
        </authorList>
    </citation>
    <scope>NUCLEOTIDE SEQUENCE</scope>
    <source>
        <strain evidence="14">ZZ-2019</strain>
        <tissue evidence="14">Adductor muscle</tissue>
    </source>
</reference>
<comment type="caution">
    <text evidence="14">The sequence shown here is derived from an EMBL/GenBank/DDBJ whole genome shotgun (WGS) entry which is preliminary data.</text>
</comment>
<dbReference type="Gene3D" id="2.60.40.4100">
    <property type="entry name" value="Zona pellucida, ZP-C domain"/>
    <property type="match status" value="1"/>
</dbReference>
<dbReference type="SMART" id="SM00202">
    <property type="entry name" value="SR"/>
    <property type="match status" value="6"/>
</dbReference>
<dbReference type="PROSITE" id="PS51034">
    <property type="entry name" value="ZP_2"/>
    <property type="match status" value="1"/>
</dbReference>
<feature type="domain" description="SRCR" evidence="12">
    <location>
        <begin position="328"/>
        <end position="423"/>
    </location>
</feature>
<feature type="disulfide bond" evidence="10">
    <location>
        <begin position="716"/>
        <end position="726"/>
    </location>
</feature>
<dbReference type="EMBL" id="VSWD01000008">
    <property type="protein sequence ID" value="KAK3096265.1"/>
    <property type="molecule type" value="Genomic_DNA"/>
</dbReference>
<dbReference type="GO" id="GO:0016020">
    <property type="term" value="C:membrane"/>
    <property type="evidence" value="ECO:0007669"/>
    <property type="project" value="UniProtKB-SubCell"/>
</dbReference>
<name>A0AA88Y1Q0_PINIB</name>
<evidence type="ECO:0000256" key="10">
    <source>
        <dbReference type="PROSITE-ProRule" id="PRU00196"/>
    </source>
</evidence>
<keyword evidence="7 10" id="KW-1015">Disulfide bond</keyword>
<feature type="disulfide bond" evidence="10">
    <location>
        <begin position="291"/>
        <end position="301"/>
    </location>
</feature>
<dbReference type="AlphaFoldDB" id="A0AA88Y1Q0"/>
<feature type="signal peptide" evidence="11">
    <location>
        <begin position="1"/>
        <end position="21"/>
    </location>
</feature>
<feature type="domain" description="SRCR" evidence="12">
    <location>
        <begin position="537"/>
        <end position="640"/>
    </location>
</feature>
<feature type="domain" description="SRCR" evidence="12">
    <location>
        <begin position="427"/>
        <end position="532"/>
    </location>
</feature>
<feature type="disulfide bond" evidence="10">
    <location>
        <begin position="608"/>
        <end position="618"/>
    </location>
</feature>
<dbReference type="SUPFAM" id="SSF56487">
    <property type="entry name" value="SRCR-like"/>
    <property type="match status" value="7"/>
</dbReference>
<dbReference type="InterPro" id="IPR001507">
    <property type="entry name" value="ZP_dom"/>
</dbReference>
<dbReference type="InterPro" id="IPR042235">
    <property type="entry name" value="ZP-C_dom"/>
</dbReference>
<keyword evidence="6" id="KW-0472">Membrane</keyword>
<dbReference type="PROSITE" id="PS50287">
    <property type="entry name" value="SRCR_2"/>
    <property type="match status" value="7"/>
</dbReference>
<dbReference type="Proteomes" id="UP001186944">
    <property type="component" value="Unassembled WGS sequence"/>
</dbReference>
<dbReference type="PRINTS" id="PR00258">
    <property type="entry name" value="SPERACTRCPTR"/>
</dbReference>
<protein>
    <recommendedName>
        <fullName evidence="16">Deleted in malignant brain tumors 1 protein</fullName>
    </recommendedName>
</protein>